<dbReference type="PANTHER" id="PTHR43004:SF3">
    <property type="entry name" value="P-HYDROXYBENZOATE HYDROXYLASE"/>
    <property type="match status" value="1"/>
</dbReference>
<keyword evidence="4" id="KW-0503">Monooxygenase</keyword>
<protein>
    <submittedName>
        <fullName evidence="4">p-hydroxybenzoate 3-monooxygenase</fullName>
    </submittedName>
</protein>
<dbReference type="STRING" id="245187.SAMN04488003_11524"/>
<dbReference type="Gene3D" id="3.50.50.60">
    <property type="entry name" value="FAD/NAD(P)-binding domain"/>
    <property type="match status" value="1"/>
</dbReference>
<name>A0A1H8G6L8_9RHOB</name>
<dbReference type="PANTHER" id="PTHR43004">
    <property type="entry name" value="TRK SYSTEM POTASSIUM UPTAKE PROTEIN"/>
    <property type="match status" value="1"/>
</dbReference>
<dbReference type="AlphaFoldDB" id="A0A1H8G6L8"/>
<dbReference type="InterPro" id="IPR036188">
    <property type="entry name" value="FAD/NAD-bd_sf"/>
</dbReference>
<evidence type="ECO:0000259" key="3">
    <source>
        <dbReference type="Pfam" id="PF01494"/>
    </source>
</evidence>
<evidence type="ECO:0000256" key="2">
    <source>
        <dbReference type="ARBA" id="ARBA00022827"/>
    </source>
</evidence>
<keyword evidence="2" id="KW-0274">FAD</keyword>
<evidence type="ECO:0000256" key="1">
    <source>
        <dbReference type="ARBA" id="ARBA00022630"/>
    </source>
</evidence>
<dbReference type="PRINTS" id="PR00420">
    <property type="entry name" value="RNGMNOXGNASE"/>
</dbReference>
<evidence type="ECO:0000313" key="4">
    <source>
        <dbReference type="EMBL" id="SEN39662.1"/>
    </source>
</evidence>
<organism evidence="4 5">
    <name type="scientific">Loktanella fryxellensis</name>
    <dbReference type="NCBI Taxonomy" id="245187"/>
    <lineage>
        <taxon>Bacteria</taxon>
        <taxon>Pseudomonadati</taxon>
        <taxon>Pseudomonadota</taxon>
        <taxon>Alphaproteobacteria</taxon>
        <taxon>Rhodobacterales</taxon>
        <taxon>Roseobacteraceae</taxon>
        <taxon>Loktanella</taxon>
    </lineage>
</organism>
<dbReference type="GO" id="GO:0071949">
    <property type="term" value="F:FAD binding"/>
    <property type="evidence" value="ECO:0007669"/>
    <property type="project" value="InterPro"/>
</dbReference>
<dbReference type="OrthoDB" id="9791689at2"/>
<sequence length="389" mass="42640">MRTQVCIIGGGPSGLLLSQLLDRAGIASVVLERQSRDRVLSRIRAGVLEYGSVGLLERAGVAERAHAEGLPHTGTYLAVQNEGFRIDFDALIGKRVMVYGQTEVTRDLYDARDRAGGTVIHGVAGTALHDLDTTAPFVTYTLDGTGHRIDCDFVAGCDGFHGPSRQAIPKDVLTEYERVYPFGWLGVLSETPPVSHELIYANHPRGFALASMRNANLSRYYIQAPVDDPLDKWTDAAFWDELRRRLPLDAADTLITGPSIEKSIAPLRSYVADPMRWGRLFLVGDAAHIVPPTGAKGLNLALSDVHYLHAGLVAHYADGSDAGLDAYSATALRRVWNAIRFSWWFTTTMHRFPGQTPFDQAIQDAELRHLQGSSTAQANLAENYVGLPY</sequence>
<dbReference type="SUPFAM" id="SSF54373">
    <property type="entry name" value="FAD-linked reductases, C-terminal domain"/>
    <property type="match status" value="1"/>
</dbReference>
<keyword evidence="5" id="KW-1185">Reference proteome</keyword>
<dbReference type="Gene3D" id="3.30.9.10">
    <property type="entry name" value="D-Amino Acid Oxidase, subunit A, domain 2"/>
    <property type="match status" value="1"/>
</dbReference>
<dbReference type="InterPro" id="IPR002938">
    <property type="entry name" value="FAD-bd"/>
</dbReference>
<dbReference type="InterPro" id="IPR050641">
    <property type="entry name" value="RIFMO-like"/>
</dbReference>
<keyword evidence="4" id="KW-0560">Oxidoreductase</keyword>
<dbReference type="SUPFAM" id="SSF51905">
    <property type="entry name" value="FAD/NAD(P)-binding domain"/>
    <property type="match status" value="1"/>
</dbReference>
<accession>A0A1H8G6L8</accession>
<gene>
    <name evidence="4" type="ORF">SAMN04488003_11524</name>
</gene>
<dbReference type="NCBIfam" id="NF006091">
    <property type="entry name" value="PRK08243.1"/>
    <property type="match status" value="1"/>
</dbReference>
<dbReference type="NCBIfam" id="TIGR02360">
    <property type="entry name" value="pbenz_hydroxyl"/>
    <property type="match status" value="1"/>
</dbReference>
<keyword evidence="1" id="KW-0285">Flavoprotein</keyword>
<dbReference type="EMBL" id="FOCI01000015">
    <property type="protein sequence ID" value="SEN39662.1"/>
    <property type="molecule type" value="Genomic_DNA"/>
</dbReference>
<dbReference type="Proteomes" id="UP000199585">
    <property type="component" value="Unassembled WGS sequence"/>
</dbReference>
<proteinExistence type="predicted"/>
<dbReference type="GO" id="GO:0018659">
    <property type="term" value="F:4-hydroxybenzoate 3-monooxygenase activity"/>
    <property type="evidence" value="ECO:0007669"/>
    <property type="project" value="InterPro"/>
</dbReference>
<feature type="domain" description="FAD-binding" evidence="3">
    <location>
        <begin position="2"/>
        <end position="342"/>
    </location>
</feature>
<dbReference type="GO" id="GO:0043639">
    <property type="term" value="P:benzoate catabolic process"/>
    <property type="evidence" value="ECO:0007669"/>
    <property type="project" value="InterPro"/>
</dbReference>
<reference evidence="4 5" key="1">
    <citation type="submission" date="2016-10" db="EMBL/GenBank/DDBJ databases">
        <authorList>
            <person name="de Groot N.N."/>
        </authorList>
    </citation>
    <scope>NUCLEOTIDE SEQUENCE [LARGE SCALE GENOMIC DNA]</scope>
    <source>
        <strain evidence="4 5">DSM 16213</strain>
    </source>
</reference>
<dbReference type="RefSeq" id="WP_089903742.1">
    <property type="nucleotide sequence ID" value="NZ_FOCI01000015.1"/>
</dbReference>
<dbReference type="Pfam" id="PF01494">
    <property type="entry name" value="FAD_binding_3"/>
    <property type="match status" value="1"/>
</dbReference>
<evidence type="ECO:0000313" key="5">
    <source>
        <dbReference type="Proteomes" id="UP000199585"/>
    </source>
</evidence>
<dbReference type="InterPro" id="IPR012733">
    <property type="entry name" value="HB_mOase"/>
</dbReference>